<dbReference type="PANTHER" id="PTHR43293:SF1">
    <property type="entry name" value="ACETATE COA-TRANSFERASE YDIF"/>
    <property type="match status" value="1"/>
</dbReference>
<dbReference type="Proteomes" id="UP000382540">
    <property type="component" value="Unassembled WGS sequence"/>
</dbReference>
<dbReference type="Gene3D" id="3.40.1080.10">
    <property type="entry name" value="Glutaconate Coenzyme A-transferase"/>
    <property type="match status" value="2"/>
</dbReference>
<organism evidence="9 14">
    <name type="scientific">Escherichia coli</name>
    <dbReference type="NCBI Taxonomy" id="562"/>
    <lineage>
        <taxon>Bacteria</taxon>
        <taxon>Pseudomonadati</taxon>
        <taxon>Pseudomonadota</taxon>
        <taxon>Gammaproteobacteria</taxon>
        <taxon>Enterobacterales</taxon>
        <taxon>Enterobacteriaceae</taxon>
        <taxon>Escherichia</taxon>
    </lineage>
</organism>
<dbReference type="InterPro" id="IPR004165">
    <property type="entry name" value="CoA_trans_fam_I"/>
</dbReference>
<dbReference type="GO" id="GO:0008775">
    <property type="term" value="F:acetate CoA-transferase activity"/>
    <property type="evidence" value="ECO:0007669"/>
    <property type="project" value="UniProtKB-EC"/>
</dbReference>
<comment type="catalytic activity">
    <reaction evidence="3">
        <text>an acyl-CoA + acetate = a carboxylate + acetyl-CoA</text>
        <dbReference type="Rhea" id="RHEA:13381"/>
        <dbReference type="ChEBI" id="CHEBI:29067"/>
        <dbReference type="ChEBI" id="CHEBI:30089"/>
        <dbReference type="ChEBI" id="CHEBI:57288"/>
        <dbReference type="ChEBI" id="CHEBI:58342"/>
        <dbReference type="EC" id="2.8.3.8"/>
    </reaction>
</comment>
<dbReference type="Proteomes" id="UP000437875">
    <property type="component" value="Unassembled WGS sequence"/>
</dbReference>
<dbReference type="Proteomes" id="UP000843571">
    <property type="component" value="Unassembled WGS sequence"/>
</dbReference>
<dbReference type="InterPro" id="IPR037171">
    <property type="entry name" value="NagB/RpiA_transferase-like"/>
</dbReference>
<dbReference type="PIRSF" id="PIRSF000858">
    <property type="entry name" value="SCOT-t"/>
    <property type="match status" value="1"/>
</dbReference>
<dbReference type="Proteomes" id="UP001180189">
    <property type="component" value="Chromosome"/>
</dbReference>
<evidence type="ECO:0000313" key="7">
    <source>
        <dbReference type="EMBL" id="HAH4525811.1"/>
    </source>
</evidence>
<dbReference type="EMBL" id="SCJN01000215">
    <property type="protein sequence ID" value="RXD11834.1"/>
    <property type="molecule type" value="Genomic_DNA"/>
</dbReference>
<dbReference type="EMBL" id="DABCJL010000008">
    <property type="protein sequence ID" value="HAH7770107.1"/>
    <property type="molecule type" value="Genomic_DNA"/>
</dbReference>
<evidence type="ECO:0000313" key="9">
    <source>
        <dbReference type="EMBL" id="KAE9730635.1"/>
    </source>
</evidence>
<evidence type="ECO:0000313" key="8">
    <source>
        <dbReference type="EMBL" id="HAH7770107.1"/>
    </source>
</evidence>
<reference evidence="9 14" key="4">
    <citation type="submission" date="2019-10" db="EMBL/GenBank/DDBJ databases">
        <title>Antimicrobial-resistant enteric bacteria are widely distributed amongst people, animals and the environment in northern Tanzania.</title>
        <authorList>
            <person name="Subbiah M."/>
            <person name="Call D.R."/>
        </authorList>
    </citation>
    <scope>NUCLEOTIDE SEQUENCE [LARGE SCALE GENOMIC DNA]</scope>
    <source>
        <strain evidence="9 14">TzEc067</strain>
    </source>
</reference>
<sequence>MCSVRTITAPEAADLIVDGAVVTVSSSSGMGCPDAVLAAIGERFQRAGHPQNITSIHPIAAGDMYGVKGIDHLAQPGLLAKVIAGSYPSGPSSMTPPLIWQMINDNAIPAWNLPSGILFDMHREAAAHRPGVLTQTGMDTYVDPLLQGGAMNEKAAQQSLVERVRFANDDWLFFPSIVPQVAIIRATTADERGNLTYEHEGAYLGPLEQATAVRNNGGIIIAQVKRQVAAGSLKPKEVRIPGVLVDYIVIAPEQTQTTQTQYEPAISGEISRPLSAFRYMEHGPARVIAQRVAQELQSGDAVNIGFGISANVPRILLEQGRHGDVTWLLEQGAIGGVPLLEFQFGCASNAEAFLPSPQQFTYFQGGGFDLTLMSFLQIGADGSVNVSHLPARPHVTAGCGGFIDITSHAKRIIFSGFFNAGAQLQLEEGQLRIIKEGKAKKLVQDVAHVTFSGKRAIRLGQQVQYITERCVLELTPDGLLVTEIAPGIDPERDILAQSDAPLRLADDLKLMNPLYFQQGSHHE</sequence>
<gene>
    <name evidence="5" type="ORF">D9J61_09935</name>
    <name evidence="10" type="ORF">EPS76_20555</name>
    <name evidence="9" type="ORF">GP711_15305</name>
    <name evidence="7" type="ORF">GRC73_17680</name>
    <name evidence="8" type="ORF">HIE29_003575</name>
    <name evidence="11" type="ORF">OGM49_00935</name>
    <name evidence="6" type="ORF">R8O40_002569</name>
</gene>
<evidence type="ECO:0000313" key="14">
    <source>
        <dbReference type="Proteomes" id="UP000437875"/>
    </source>
</evidence>
<dbReference type="PANTHER" id="PTHR43293">
    <property type="entry name" value="ACETATE COA-TRANSFERASE YDIF"/>
    <property type="match status" value="1"/>
</dbReference>
<accession>A0A066SY66</accession>
<dbReference type="InterPro" id="IPR014388">
    <property type="entry name" value="3-oxoacid_CoA-transferase"/>
</dbReference>
<proteinExistence type="inferred from homology"/>
<evidence type="ECO:0000313" key="15">
    <source>
        <dbReference type="Proteomes" id="UP000843571"/>
    </source>
</evidence>
<protein>
    <recommendedName>
        <fullName evidence="3">Acetate CoA-transferase YdiF</fullName>
        <ecNumber evidence="3">2.8.3.8</ecNumber>
    </recommendedName>
</protein>
<reference evidence="11" key="6">
    <citation type="journal article" date="2023" name="Microorganisms">
        <title>Comparative Genomic Analysis of ST131 Subclade C2 of ESBL-Producing E. coli Isolates from Patients with Recurrent and Sporadic Urinary Tract Infections.</title>
        <authorList>
            <person name="Jaen-Luchoro D."/>
            <person name="Kahnamouei A."/>
            <person name="Yazdanshenas S."/>
            <person name="Lindblom A."/>
            <person name="Samuelsson E."/>
            <person name="Ahren C."/>
            <person name="Karami N."/>
        </authorList>
    </citation>
    <scope>NUCLEOTIDE SEQUENCE</scope>
    <source>
        <strain evidence="11">S7</strain>
    </source>
</reference>
<dbReference type="EMBL" id="CP107128">
    <property type="protein sequence ID" value="WLM96150.1"/>
    <property type="molecule type" value="Genomic_DNA"/>
</dbReference>
<reference evidence="6" key="7">
    <citation type="submission" date="2024-02" db="EMBL/GenBank/DDBJ databases">
        <authorList>
            <consortium name="Clinical and Environmental Microbiology Branch: Whole genome sequencing antimicrobial resistance pathogens in the healthcare setting"/>
        </authorList>
    </citation>
    <scope>NUCLEOTIDE SEQUENCE</scope>
    <source>
        <strain evidence="6">1924188</strain>
    </source>
</reference>
<feature type="active site" description="5-glutamyl coenzyme A thioester intermediate" evidence="4">
    <location>
        <position position="330"/>
    </location>
</feature>
<evidence type="ECO:0000256" key="2">
    <source>
        <dbReference type="ARBA" id="ARBA00022679"/>
    </source>
</evidence>
<comment type="similarity">
    <text evidence="1 3">Belongs to the 3-oxoacid CoA-transferase family.</text>
</comment>
<dbReference type="EC" id="2.8.3.8" evidence="3"/>
<reference evidence="10 12" key="3">
    <citation type="submission" date="2019-01" db="EMBL/GenBank/DDBJ databases">
        <title>Genomic analysis of febrile catheter-associated UTI E. coli isolates.</title>
        <authorList>
            <person name="Potter R."/>
            <person name="Zou Z."/>
            <person name="Henderson J."/>
            <person name="Dantas G."/>
        </authorList>
    </citation>
    <scope>NUCLEOTIDE SEQUENCE [LARGE SCALE GENOMIC DNA]</scope>
    <source>
        <strain evidence="10 12">29_CAASB</strain>
    </source>
</reference>
<dbReference type="GO" id="GO:0046952">
    <property type="term" value="P:ketone body catabolic process"/>
    <property type="evidence" value="ECO:0007669"/>
    <property type="project" value="InterPro"/>
</dbReference>
<evidence type="ECO:0000256" key="1">
    <source>
        <dbReference type="ARBA" id="ARBA00007154"/>
    </source>
</evidence>
<reference evidence="7 15" key="1">
    <citation type="journal article" date="2018" name="Genome Biol.">
        <title>SKESA: strategic k-mer extension for scrupulous assemblies.</title>
        <authorList>
            <person name="Souvorov A."/>
            <person name="Agarwala R."/>
            <person name="Lipman D.J."/>
        </authorList>
    </citation>
    <scope>NUCLEOTIDE SEQUENCE [LARGE SCALE GENOMIC DNA]</scope>
    <source>
        <strain evidence="8">C0382</strain>
        <strain evidence="7">EC00763</strain>
    </source>
</reference>
<evidence type="ECO:0000256" key="4">
    <source>
        <dbReference type="PIRSR" id="PIRSR000858-1"/>
    </source>
</evidence>
<reference evidence="7" key="5">
    <citation type="submission" date="2019-12" db="EMBL/GenBank/DDBJ databases">
        <authorList>
            <consortium name="NCBI Pathogen Detection Project"/>
        </authorList>
    </citation>
    <scope>NUCLEOTIDE SEQUENCE</scope>
    <source>
        <strain evidence="8">C0382</strain>
        <strain evidence="7">EC00763</strain>
    </source>
</reference>
<evidence type="ECO:0000313" key="6">
    <source>
        <dbReference type="EMBL" id="EMJ5254345.1"/>
    </source>
</evidence>
<evidence type="ECO:0000256" key="3">
    <source>
        <dbReference type="PIRNR" id="PIRNR000858"/>
    </source>
</evidence>
<evidence type="ECO:0000313" key="11">
    <source>
        <dbReference type="EMBL" id="WLM96150.1"/>
    </source>
</evidence>
<dbReference type="EMBL" id="AAAGZE010000018">
    <property type="protein sequence ID" value="EAC1532335.1"/>
    <property type="molecule type" value="Genomic_DNA"/>
</dbReference>
<dbReference type="SMART" id="SM00882">
    <property type="entry name" value="CoA_trans"/>
    <property type="match status" value="1"/>
</dbReference>
<evidence type="ECO:0000313" key="10">
    <source>
        <dbReference type="EMBL" id="RXD11834.1"/>
    </source>
</evidence>
<evidence type="ECO:0000313" key="12">
    <source>
        <dbReference type="Proteomes" id="UP000288730"/>
    </source>
</evidence>
<dbReference type="Proteomes" id="UP000288730">
    <property type="component" value="Unassembled WGS sequence"/>
</dbReference>
<dbReference type="RefSeq" id="WP_000337273.1">
    <property type="nucleotide sequence ID" value="NZ_AP018784.2"/>
</dbReference>
<comment type="function">
    <text evidence="3">CoA transferase having broad substrate specificity for short-chain acyl-CoA thioesters with the activity decreasing when the length of the carboxylic acid chain exceeds four carbons.</text>
</comment>
<name>A0A066SY66_ECOLX</name>
<dbReference type="PROSITE" id="PS51257">
    <property type="entry name" value="PROKAR_LIPOPROTEIN"/>
    <property type="match status" value="1"/>
</dbReference>
<dbReference type="Proteomes" id="UP001285616">
    <property type="component" value="Unassembled WGS sequence"/>
</dbReference>
<dbReference type="EMBL" id="ABONVU020000009">
    <property type="protein sequence ID" value="EMJ5254345.1"/>
    <property type="molecule type" value="Genomic_DNA"/>
</dbReference>
<evidence type="ECO:0000313" key="5">
    <source>
        <dbReference type="EMBL" id="EAC1532335.1"/>
    </source>
</evidence>
<dbReference type="EMBL" id="WSGM01000008">
    <property type="protein sequence ID" value="KAE9730635.1"/>
    <property type="molecule type" value="Genomic_DNA"/>
</dbReference>
<dbReference type="SUPFAM" id="SSF100950">
    <property type="entry name" value="NagB/RpiA/CoA transferase-like"/>
    <property type="match status" value="2"/>
</dbReference>
<evidence type="ECO:0000313" key="13">
    <source>
        <dbReference type="Proteomes" id="UP000382540"/>
    </source>
</evidence>
<dbReference type="EMBL" id="DABBJX010000021">
    <property type="protein sequence ID" value="HAH4525811.1"/>
    <property type="molecule type" value="Genomic_DNA"/>
</dbReference>
<reference evidence="5 13" key="2">
    <citation type="submission" date="2018-10" db="EMBL/GenBank/DDBJ databases">
        <authorList>
            <consortium name="NARMS: The National Antimicrobial Resistance Monitoring System"/>
        </authorList>
    </citation>
    <scope>NUCLEOTIDE SEQUENCE [LARGE SCALE GENOMIC DNA]</scope>
    <source>
        <strain evidence="5 13">CVM N17EC1330</strain>
    </source>
</reference>
<dbReference type="AlphaFoldDB" id="A0A066SY66"/>
<dbReference type="Pfam" id="PF01144">
    <property type="entry name" value="CoA_trans"/>
    <property type="match status" value="1"/>
</dbReference>
<keyword evidence="2 3" id="KW-0808">Transferase</keyword>